<reference evidence="3" key="1">
    <citation type="submission" date="2021-02" db="EMBL/GenBank/DDBJ databases">
        <title>Psilocybe cubensis genome.</title>
        <authorList>
            <person name="Mckernan K.J."/>
            <person name="Crawford S."/>
            <person name="Trippe A."/>
            <person name="Kane L.T."/>
            <person name="Mclaughlin S."/>
        </authorList>
    </citation>
    <scope>NUCLEOTIDE SEQUENCE [LARGE SCALE GENOMIC DNA]</scope>
    <source>
        <strain evidence="3">MGC-MH-2018</strain>
    </source>
</reference>
<gene>
    <name evidence="3" type="ORF">JR316_000383</name>
</gene>
<feature type="transmembrane region" description="Helical" evidence="2">
    <location>
        <begin position="29"/>
        <end position="54"/>
    </location>
</feature>
<name>A0A8H7Y517_PSICU</name>
<feature type="region of interest" description="Disordered" evidence="1">
    <location>
        <begin position="273"/>
        <end position="311"/>
    </location>
</feature>
<feature type="region of interest" description="Disordered" evidence="1">
    <location>
        <begin position="71"/>
        <end position="104"/>
    </location>
</feature>
<feature type="region of interest" description="Disordered" evidence="1">
    <location>
        <begin position="361"/>
        <end position="419"/>
    </location>
</feature>
<keyword evidence="2" id="KW-1133">Transmembrane helix</keyword>
<feature type="compositionally biased region" description="Basic residues" evidence="1">
    <location>
        <begin position="74"/>
        <end position="85"/>
    </location>
</feature>
<dbReference type="OrthoDB" id="3062721at2759"/>
<evidence type="ECO:0000256" key="2">
    <source>
        <dbReference type="SAM" id="Phobius"/>
    </source>
</evidence>
<feature type="compositionally biased region" description="Low complexity" evidence="1">
    <location>
        <begin position="167"/>
        <end position="177"/>
    </location>
</feature>
<protein>
    <submittedName>
        <fullName evidence="3">Uncharacterized protein</fullName>
    </submittedName>
</protein>
<feature type="compositionally biased region" description="Basic residues" evidence="1">
    <location>
        <begin position="382"/>
        <end position="393"/>
    </location>
</feature>
<comment type="caution">
    <text evidence="3">The sequence shown here is derived from an EMBL/GenBank/DDBJ whole genome shotgun (WGS) entry which is preliminary data.</text>
</comment>
<keyword evidence="2" id="KW-0812">Transmembrane</keyword>
<sequence>MPRKPLHENTNANDHQLTVLEKNDDRAPILILISAQALGHLGLAVSIFAIWFGWLLPASITATVVPEEPEVKKTKPRLPSRHVRRSTVDAGRASIPPPTPIRRASAPVNLTPILVPHPEDAQQHSRRVYFTDSPPAPIIRRNTMPEQKSNDSGSLVNDPVPSSACGSPRSSTSTLPTPIGPPGLDGLEEVVHIAHESDSSPHSSKASLPKPSRLQKFKLGFHSKGHRPEPLEKLVDQASIASTETTVSEPGKRASGGIVAAWTLSRNRTAPDVTAVESASPSPSRLSFARRMSPSRPATSPATPNSGRCNDCLSPTFLNRKAQKRVSAPIPRTSPYGAPYFATPPTVVNPDYPAYLKTLPQFEDEIRHTPTHQSDSEDAERHRGRTSSIRRVKLNAAPRSPTKRRSASVDWTPRQESSS</sequence>
<feature type="compositionally biased region" description="Low complexity" evidence="1">
    <location>
        <begin position="289"/>
        <end position="304"/>
    </location>
</feature>
<feature type="compositionally biased region" description="Polar residues" evidence="1">
    <location>
        <begin position="144"/>
        <end position="155"/>
    </location>
</feature>
<evidence type="ECO:0000256" key="1">
    <source>
        <dbReference type="SAM" id="MobiDB-lite"/>
    </source>
</evidence>
<dbReference type="AlphaFoldDB" id="A0A8H7Y517"/>
<accession>A0A8H7Y517</accession>
<evidence type="ECO:0000313" key="3">
    <source>
        <dbReference type="EMBL" id="KAG5173726.1"/>
    </source>
</evidence>
<organism evidence="3">
    <name type="scientific">Psilocybe cubensis</name>
    <name type="common">Psychedelic mushroom</name>
    <name type="synonym">Stropharia cubensis</name>
    <dbReference type="NCBI Taxonomy" id="181762"/>
    <lineage>
        <taxon>Eukaryota</taxon>
        <taxon>Fungi</taxon>
        <taxon>Dikarya</taxon>
        <taxon>Basidiomycota</taxon>
        <taxon>Agaricomycotina</taxon>
        <taxon>Agaricomycetes</taxon>
        <taxon>Agaricomycetidae</taxon>
        <taxon>Agaricales</taxon>
        <taxon>Agaricineae</taxon>
        <taxon>Strophariaceae</taxon>
        <taxon>Psilocybe</taxon>
    </lineage>
</organism>
<proteinExistence type="predicted"/>
<dbReference type="EMBL" id="JAFIQS010000001">
    <property type="protein sequence ID" value="KAG5173726.1"/>
    <property type="molecule type" value="Genomic_DNA"/>
</dbReference>
<feature type="region of interest" description="Disordered" evidence="1">
    <location>
        <begin position="118"/>
        <end position="186"/>
    </location>
</feature>
<keyword evidence="2" id="KW-0472">Membrane</keyword>